<evidence type="ECO:0000256" key="1">
    <source>
        <dbReference type="ARBA" id="ARBA00023172"/>
    </source>
</evidence>
<sequence length="218" mass="24617">MEMENSERTRANPLRRSSPHLQYFNSVLECVIRGIRRVYGDAEPRPSPKIIASLSNPISLPRGVSRELADTRRVAYALAFAGFLRCGEITYDSFDGAFNLKRRDIIIQNDEYLTVDLPVSKTDPFRAGVRITIAKTGLPTCAYTLLRAHLNKPGKPDDPLFVGRRTRDGTGYGAFSRKLFIDCLKKRCDVVTQTKGFPRAREFPRCHDLVNLDSHSTL</sequence>
<dbReference type="GO" id="GO:0006310">
    <property type="term" value="P:DNA recombination"/>
    <property type="evidence" value="ECO:0007669"/>
    <property type="project" value="UniProtKB-KW"/>
</dbReference>
<dbReference type="PANTHER" id="PTHR34605">
    <property type="entry name" value="PHAGE_INTEGRASE DOMAIN-CONTAINING PROTEIN"/>
    <property type="match status" value="1"/>
</dbReference>
<dbReference type="GO" id="GO:0015074">
    <property type="term" value="P:DNA integration"/>
    <property type="evidence" value="ECO:0007669"/>
    <property type="project" value="InterPro"/>
</dbReference>
<reference evidence="2 3" key="1">
    <citation type="journal article" date="2024" name="J Genomics">
        <title>Draft genome sequencing and assembly of Favolaschia claudopus CIRM-BRFM 2984 isolated from oak limbs.</title>
        <authorList>
            <person name="Navarro D."/>
            <person name="Drula E."/>
            <person name="Chaduli D."/>
            <person name="Cazenave R."/>
            <person name="Ahrendt S."/>
            <person name="Wang J."/>
            <person name="Lipzen A."/>
            <person name="Daum C."/>
            <person name="Barry K."/>
            <person name="Grigoriev I.V."/>
            <person name="Favel A."/>
            <person name="Rosso M.N."/>
            <person name="Martin F."/>
        </authorList>
    </citation>
    <scope>NUCLEOTIDE SEQUENCE [LARGE SCALE GENOMIC DNA]</scope>
    <source>
        <strain evidence="2 3">CIRM-BRFM 2984</strain>
    </source>
</reference>
<dbReference type="AlphaFoldDB" id="A0AAW0B4V5"/>
<dbReference type="InterPro" id="IPR013762">
    <property type="entry name" value="Integrase-like_cat_sf"/>
</dbReference>
<accession>A0AAW0B4V5</accession>
<dbReference type="Proteomes" id="UP001362999">
    <property type="component" value="Unassembled WGS sequence"/>
</dbReference>
<dbReference type="Gene3D" id="1.10.443.10">
    <property type="entry name" value="Intergrase catalytic core"/>
    <property type="match status" value="1"/>
</dbReference>
<evidence type="ECO:0000313" key="3">
    <source>
        <dbReference type="Proteomes" id="UP001362999"/>
    </source>
</evidence>
<organism evidence="2 3">
    <name type="scientific">Favolaschia claudopus</name>
    <dbReference type="NCBI Taxonomy" id="2862362"/>
    <lineage>
        <taxon>Eukaryota</taxon>
        <taxon>Fungi</taxon>
        <taxon>Dikarya</taxon>
        <taxon>Basidiomycota</taxon>
        <taxon>Agaricomycotina</taxon>
        <taxon>Agaricomycetes</taxon>
        <taxon>Agaricomycetidae</taxon>
        <taxon>Agaricales</taxon>
        <taxon>Marasmiineae</taxon>
        <taxon>Mycenaceae</taxon>
        <taxon>Favolaschia</taxon>
    </lineage>
</organism>
<name>A0AAW0B4V5_9AGAR</name>
<evidence type="ECO:0000313" key="2">
    <source>
        <dbReference type="EMBL" id="KAK7021015.1"/>
    </source>
</evidence>
<evidence type="ECO:0008006" key="4">
    <source>
        <dbReference type="Google" id="ProtNLM"/>
    </source>
</evidence>
<comment type="caution">
    <text evidence="2">The sequence shown here is derived from an EMBL/GenBank/DDBJ whole genome shotgun (WGS) entry which is preliminary data.</text>
</comment>
<gene>
    <name evidence="2" type="ORF">R3P38DRAFT_3358116</name>
</gene>
<dbReference type="PANTHER" id="PTHR34605:SF4">
    <property type="entry name" value="DNA ADENINE METHYLTRANSFERASE"/>
    <property type="match status" value="1"/>
</dbReference>
<keyword evidence="1" id="KW-0233">DNA recombination</keyword>
<dbReference type="GO" id="GO:0003677">
    <property type="term" value="F:DNA binding"/>
    <property type="evidence" value="ECO:0007669"/>
    <property type="project" value="InterPro"/>
</dbReference>
<dbReference type="InterPro" id="IPR011010">
    <property type="entry name" value="DNA_brk_join_enz"/>
</dbReference>
<dbReference type="SUPFAM" id="SSF56349">
    <property type="entry name" value="DNA breaking-rejoining enzymes"/>
    <property type="match status" value="1"/>
</dbReference>
<protein>
    <recommendedName>
        <fullName evidence="4">Tyr recombinase domain-containing protein</fullName>
    </recommendedName>
</protein>
<keyword evidence="3" id="KW-1185">Reference proteome</keyword>
<proteinExistence type="predicted"/>
<dbReference type="InterPro" id="IPR052925">
    <property type="entry name" value="Phage_Integrase-like_Recomb"/>
</dbReference>
<dbReference type="EMBL" id="JAWWNJ010000040">
    <property type="protein sequence ID" value="KAK7021015.1"/>
    <property type="molecule type" value="Genomic_DNA"/>
</dbReference>